<evidence type="ECO:0000256" key="4">
    <source>
        <dbReference type="RuleBase" id="RU003330"/>
    </source>
</evidence>
<dbReference type="GO" id="GO:0005524">
    <property type="term" value="F:ATP binding"/>
    <property type="evidence" value="ECO:0007669"/>
    <property type="project" value="InterPro"/>
</dbReference>
<evidence type="ECO:0000256" key="1">
    <source>
        <dbReference type="ARBA" id="ARBA00022679"/>
    </source>
</evidence>
<dbReference type="PANTHER" id="PTHR23359">
    <property type="entry name" value="NUCLEOTIDE KINASE"/>
    <property type="match status" value="1"/>
</dbReference>
<dbReference type="EMBL" id="HBHX01034927">
    <property type="protein sequence ID" value="CAE0118661.1"/>
    <property type="molecule type" value="Transcribed_RNA"/>
</dbReference>
<dbReference type="GO" id="GO:0006139">
    <property type="term" value="P:nucleobase-containing compound metabolic process"/>
    <property type="evidence" value="ECO:0007669"/>
    <property type="project" value="InterPro"/>
</dbReference>
<sequence length="141" mass="15976">MEARLLEGGKTSGRTDDNIESIRKRFRTYQNETKPILEYYDQQGLVHKIDGTRDIDIVWQETQEVMDSMEAGLLEQRVEFRVHLHATEPAASSRPTPILVTKMSADMVAQWGEGAVQIEGRGYTVAESLKAYGLEALRSFD</sequence>
<dbReference type="InterPro" id="IPR000850">
    <property type="entry name" value="Adenylat/UMP-CMP_kin"/>
</dbReference>
<dbReference type="GO" id="GO:0019205">
    <property type="term" value="F:nucleobase-containing compound kinase activity"/>
    <property type="evidence" value="ECO:0007669"/>
    <property type="project" value="InterPro"/>
</dbReference>
<evidence type="ECO:0008006" key="6">
    <source>
        <dbReference type="Google" id="ProtNLM"/>
    </source>
</evidence>
<dbReference type="Gene3D" id="3.40.50.300">
    <property type="entry name" value="P-loop containing nucleotide triphosphate hydrolases"/>
    <property type="match status" value="1"/>
</dbReference>
<accession>A0A7S3F027</accession>
<dbReference type="SUPFAM" id="SSF52540">
    <property type="entry name" value="P-loop containing nucleoside triphosphate hydrolases"/>
    <property type="match status" value="1"/>
</dbReference>
<reference evidence="5" key="1">
    <citation type="submission" date="2021-01" db="EMBL/GenBank/DDBJ databases">
        <authorList>
            <person name="Corre E."/>
            <person name="Pelletier E."/>
            <person name="Niang G."/>
            <person name="Scheremetjew M."/>
            <person name="Finn R."/>
            <person name="Kale V."/>
            <person name="Holt S."/>
            <person name="Cochrane G."/>
            <person name="Meng A."/>
            <person name="Brown T."/>
            <person name="Cohen L."/>
        </authorList>
    </citation>
    <scope>NUCLEOTIDE SEQUENCE</scope>
    <source>
        <strain evidence="5">CCMP281</strain>
    </source>
</reference>
<comment type="similarity">
    <text evidence="4">Belongs to the adenylate kinase family.</text>
</comment>
<protein>
    <recommendedName>
        <fullName evidence="6">Adenylate kinase</fullName>
    </recommendedName>
</protein>
<evidence type="ECO:0000256" key="3">
    <source>
        <dbReference type="ARBA" id="ARBA00022777"/>
    </source>
</evidence>
<proteinExistence type="inferred from homology"/>
<name>A0A7S3F027_9EUKA</name>
<keyword evidence="1 4" id="KW-0808">Transferase</keyword>
<organism evidence="5">
    <name type="scientific">Haptolina ericina</name>
    <dbReference type="NCBI Taxonomy" id="156174"/>
    <lineage>
        <taxon>Eukaryota</taxon>
        <taxon>Haptista</taxon>
        <taxon>Haptophyta</taxon>
        <taxon>Prymnesiophyceae</taxon>
        <taxon>Prymnesiales</taxon>
        <taxon>Prymnesiaceae</taxon>
        <taxon>Haptolina</taxon>
    </lineage>
</organism>
<dbReference type="InterPro" id="IPR027417">
    <property type="entry name" value="P-loop_NTPase"/>
</dbReference>
<keyword evidence="3 4" id="KW-0418">Kinase</keyword>
<evidence type="ECO:0000256" key="2">
    <source>
        <dbReference type="ARBA" id="ARBA00022741"/>
    </source>
</evidence>
<keyword evidence="2" id="KW-0547">Nucleotide-binding</keyword>
<evidence type="ECO:0000313" key="5">
    <source>
        <dbReference type="EMBL" id="CAE0118661.1"/>
    </source>
</evidence>
<dbReference type="PRINTS" id="PR00094">
    <property type="entry name" value="ADENYLTKNASE"/>
</dbReference>
<dbReference type="AlphaFoldDB" id="A0A7S3F027"/>
<gene>
    <name evidence="5" type="ORF">HERI1096_LOCUS19360</name>
</gene>